<accession>A0AAN7SV42</accession>
<feature type="transmembrane region" description="Helical" evidence="2">
    <location>
        <begin position="57"/>
        <end position="78"/>
    </location>
</feature>
<dbReference type="AlphaFoldDB" id="A0AAN7SV42"/>
<dbReference type="Proteomes" id="UP001309876">
    <property type="component" value="Unassembled WGS sequence"/>
</dbReference>
<keyword evidence="2" id="KW-0812">Transmembrane</keyword>
<feature type="region of interest" description="Disordered" evidence="1">
    <location>
        <begin position="492"/>
        <end position="520"/>
    </location>
</feature>
<sequence length="537" mass="60512">MKFTNVTGGIYAPQDNISDGGIRVIFKVYFIVLVLLIGLVGNYCCRLNARLRLLRGQIVSLTATTGWVSGPSLIGLIWELRTMPGGWLGFLMLLAAVLDLVGELGAAKTVTSVPWFSTVYHSKGMTMNATTRTAYPSVNWEAYRWASQAQRNSYVNGLDTGLGELHYGIYRMVTNDSHFMANTDDAIGYWSCKRSNNEPIIYDQQWKLNMQKDEVYDTDIWNDLYERSLLYGSGYYTATSNVTSRNPDTGYSTGPSTHTVIMTASNYTYGALYEIKAAIDTKDIDDQGSKEIDTFTCQLRATDTARTVEQIAQVIDIDRTLWAWSPGMIGAMFPGVHEPMSYDLQWLEITLQWYLNSMIMVAGGEESVITPNTVGYKAGAIVNKTFIPWWILVICSIVLLLLCFLTTFAAYLSLACQTAQINHSHARYGRLTVSARGIHDNTPIGMVEWIRYATYESRDEQRRPKSNQLKDYILSTTWHAKRRLGIVQMSKHGQTNPLTHENPFDQRSDTYSDHTTSTSYFPSLREKGAHVVVKQEI</sequence>
<gene>
    <name evidence="3" type="ORF">LTR05_007481</name>
</gene>
<feature type="transmembrane region" description="Helical" evidence="2">
    <location>
        <begin position="84"/>
        <end position="102"/>
    </location>
</feature>
<keyword evidence="4" id="KW-1185">Reference proteome</keyword>
<evidence type="ECO:0000313" key="3">
    <source>
        <dbReference type="EMBL" id="KAK5082335.1"/>
    </source>
</evidence>
<protein>
    <submittedName>
        <fullName evidence="3">Uncharacterized protein</fullName>
    </submittedName>
</protein>
<reference evidence="3 4" key="1">
    <citation type="submission" date="2023-08" db="EMBL/GenBank/DDBJ databases">
        <title>Black Yeasts Isolated from many extreme environments.</title>
        <authorList>
            <person name="Coleine C."/>
            <person name="Stajich J.E."/>
            <person name="Selbmann L."/>
        </authorList>
    </citation>
    <scope>NUCLEOTIDE SEQUENCE [LARGE SCALE GENOMIC DNA]</scope>
    <source>
        <strain evidence="3 4">CCFEE 5910</strain>
    </source>
</reference>
<feature type="transmembrane region" description="Helical" evidence="2">
    <location>
        <begin position="24"/>
        <end position="45"/>
    </location>
</feature>
<evidence type="ECO:0000256" key="1">
    <source>
        <dbReference type="SAM" id="MobiDB-lite"/>
    </source>
</evidence>
<evidence type="ECO:0000313" key="4">
    <source>
        <dbReference type="Proteomes" id="UP001309876"/>
    </source>
</evidence>
<name>A0AAN7SV42_9EURO</name>
<feature type="transmembrane region" description="Helical" evidence="2">
    <location>
        <begin position="389"/>
        <end position="414"/>
    </location>
</feature>
<evidence type="ECO:0000256" key="2">
    <source>
        <dbReference type="SAM" id="Phobius"/>
    </source>
</evidence>
<feature type="compositionally biased region" description="Basic and acidic residues" evidence="1">
    <location>
        <begin position="502"/>
        <end position="512"/>
    </location>
</feature>
<organism evidence="3 4">
    <name type="scientific">Lithohypha guttulata</name>
    <dbReference type="NCBI Taxonomy" id="1690604"/>
    <lineage>
        <taxon>Eukaryota</taxon>
        <taxon>Fungi</taxon>
        <taxon>Dikarya</taxon>
        <taxon>Ascomycota</taxon>
        <taxon>Pezizomycotina</taxon>
        <taxon>Eurotiomycetes</taxon>
        <taxon>Chaetothyriomycetidae</taxon>
        <taxon>Chaetothyriales</taxon>
        <taxon>Trichomeriaceae</taxon>
        <taxon>Lithohypha</taxon>
    </lineage>
</organism>
<dbReference type="EMBL" id="JAVRRJ010000008">
    <property type="protein sequence ID" value="KAK5082335.1"/>
    <property type="molecule type" value="Genomic_DNA"/>
</dbReference>
<keyword evidence="2" id="KW-1133">Transmembrane helix</keyword>
<keyword evidence="2" id="KW-0472">Membrane</keyword>
<proteinExistence type="predicted"/>
<comment type="caution">
    <text evidence="3">The sequence shown here is derived from an EMBL/GenBank/DDBJ whole genome shotgun (WGS) entry which is preliminary data.</text>
</comment>